<evidence type="ECO:0000313" key="1">
    <source>
        <dbReference type="EMBL" id="GAA6195843.1"/>
    </source>
</evidence>
<keyword evidence="2" id="KW-1185">Reference proteome</keyword>
<sequence>MIRIFLVLGVLGLSACDLPQSYAQAPKPDKAEQAPASGARVSGYARVGVSHHF</sequence>
<proteinExistence type="predicted"/>
<dbReference type="PROSITE" id="PS51257">
    <property type="entry name" value="PROKAR_LIPOPROTEIN"/>
    <property type="match status" value="1"/>
</dbReference>
<gene>
    <name evidence="1" type="ORF">NBRC116598_12870</name>
</gene>
<name>A0ABQ0AJ23_9RHOB</name>
<evidence type="ECO:0000313" key="2">
    <source>
        <dbReference type="Proteomes" id="UP001441944"/>
    </source>
</evidence>
<accession>A0ABQ0AJ23</accession>
<dbReference type="EMBL" id="BAABWU010000003">
    <property type="protein sequence ID" value="GAA6195843.1"/>
    <property type="molecule type" value="Genomic_DNA"/>
</dbReference>
<protein>
    <recommendedName>
        <fullName evidence="3">Lipoprotein</fullName>
    </recommendedName>
</protein>
<dbReference type="Proteomes" id="UP001441944">
    <property type="component" value="Unassembled WGS sequence"/>
</dbReference>
<evidence type="ECO:0008006" key="3">
    <source>
        <dbReference type="Google" id="ProtNLM"/>
    </source>
</evidence>
<organism evidence="1 2">
    <name type="scientific">Pseudophaeobacter arcticus</name>
    <dbReference type="NCBI Taxonomy" id="385492"/>
    <lineage>
        <taxon>Bacteria</taxon>
        <taxon>Pseudomonadati</taxon>
        <taxon>Pseudomonadota</taxon>
        <taxon>Alphaproteobacteria</taxon>
        <taxon>Rhodobacterales</taxon>
        <taxon>Paracoccaceae</taxon>
        <taxon>Pseudophaeobacter</taxon>
    </lineage>
</organism>
<dbReference type="RefSeq" id="WP_353398089.1">
    <property type="nucleotide sequence ID" value="NZ_BAABWU010000003.1"/>
</dbReference>
<reference evidence="1 2" key="1">
    <citation type="submission" date="2024-04" db="EMBL/GenBank/DDBJ databases">
        <title>Draft genome sequence of Pseudophaeobacter arcticus NBRC 116598.</title>
        <authorList>
            <person name="Miyakawa T."/>
            <person name="Kusuya Y."/>
            <person name="Miura T."/>
        </authorList>
    </citation>
    <scope>NUCLEOTIDE SEQUENCE [LARGE SCALE GENOMIC DNA]</scope>
    <source>
        <strain evidence="1 2">SU-CL00105</strain>
    </source>
</reference>
<comment type="caution">
    <text evidence="1">The sequence shown here is derived from an EMBL/GenBank/DDBJ whole genome shotgun (WGS) entry which is preliminary data.</text>
</comment>